<dbReference type="PANTHER" id="PTHR46200">
    <property type="entry name" value="GATOR COMPLEX PROTEIN WDR24"/>
    <property type="match status" value="1"/>
</dbReference>
<dbReference type="InterPro" id="IPR037590">
    <property type="entry name" value="WDR24"/>
</dbReference>
<keyword evidence="1 3" id="KW-0853">WD repeat</keyword>
<dbReference type="GO" id="GO:0005829">
    <property type="term" value="C:cytosol"/>
    <property type="evidence" value="ECO:0007669"/>
    <property type="project" value="TreeGrafter"/>
</dbReference>
<evidence type="ECO:0000256" key="1">
    <source>
        <dbReference type="ARBA" id="ARBA00022574"/>
    </source>
</evidence>
<feature type="compositionally biased region" description="Polar residues" evidence="4">
    <location>
        <begin position="794"/>
        <end position="816"/>
    </location>
</feature>
<keyword evidence="6" id="KW-1185">Reference proteome</keyword>
<keyword evidence="2" id="KW-0677">Repeat</keyword>
<evidence type="ECO:0000256" key="2">
    <source>
        <dbReference type="ARBA" id="ARBA00022737"/>
    </source>
</evidence>
<feature type="compositionally biased region" description="Low complexity" evidence="4">
    <location>
        <begin position="757"/>
        <end position="769"/>
    </location>
</feature>
<dbReference type="Gene3D" id="2.130.10.10">
    <property type="entry name" value="YVTN repeat-like/Quinoprotein amine dehydrogenase"/>
    <property type="match status" value="1"/>
</dbReference>
<comment type="caution">
    <text evidence="5">The sequence shown here is derived from an EMBL/GenBank/DDBJ whole genome shotgun (WGS) entry which is preliminary data.</text>
</comment>
<dbReference type="PANTHER" id="PTHR46200:SF1">
    <property type="entry name" value="GATOR COMPLEX PROTEIN WDR24"/>
    <property type="match status" value="1"/>
</dbReference>
<feature type="compositionally biased region" description="Polar residues" evidence="4">
    <location>
        <begin position="651"/>
        <end position="690"/>
    </location>
</feature>
<dbReference type="InterPro" id="IPR001680">
    <property type="entry name" value="WD40_rpt"/>
</dbReference>
<feature type="compositionally biased region" description="Basic residues" evidence="4">
    <location>
        <begin position="859"/>
        <end position="882"/>
    </location>
</feature>
<sequence length="1215" mass="132008">MNPHLSIQTNTLDLPAALYSDSRTHTPQGPNVRVSVNRNVTRNVRLPRATPSGGSISRSEDGRRCAVAGTEYLRIIRVSDPEDKAPNAEHKSALGAGGYRLDASRNMWEGSGLKIDSAITDVAWCHGLFNHKVLTSARNGDLIMWDLNKTGASKYERKTKDHSRSVHKLAVSHIVTHYSITGSAEGDLRVWDIRDMGKSIMRIHHPTSVRGVAFSPSPSQPLQAIVGLDNGSIYRRVPVSLSFFFFACSLCLCRWELRMGQRGMLDRLPVAHTASVTSLDWRLPDSAQATNEGAVGLGWVVSAGLDRCVKIWDLTQPNSSTTTSASAAHIPHRPTYTLHSSFPIRHVLWRPGYECEVAVVSNANAEFGSSNFSELAEPAIGPTYASVLGVGAARAGAVSSPSLLVGNRPVSAKEGRERGSGIGDAVEIWDARRGWIAKWTVRGSAIEGGVTDIAFRDSHAIWATHSSGMFSQIDLREASKPVDAIPRMAATWEASGSLTFVADKRVRWEVPYDDVPPGLHLTAEDRKIRKLVKSIGDPPCKPDTQVVGTYASESLADDIDVFTKLAKTYIFEGQDRQALCEMNARTAFEAGKVQVSQAWLLLASCLTSLVPELPPTPQSPPPPASGALSVPTIASNYAFPPVAAEAGDTAPGTNSSPGRNSSQASPREFRNSATSSRKLTPTSSSASSPRLQVGSLPAVTPRPPSRPYMGRRQSGDSGVGSSRRPSHYRKPSMGLPNSASPSNTRHIGEGVLDDSDSSSSGSAASTGVDVGDEMTMNGEAPSSDEDSAMVSPSFIHTRQMTASHPSPLSKVQTLHQWSEHDEQATDNAEEEEEASSPSPMSTDSDKSSDEDQDRELPTPRRHQKSKSRGSGSRKRTRLKSRSRSSTLASLAAPALSHTLIHQTSRSSILTVTAGETSFHDNNVPGLKAEETLRDVRPIQPHEKSEAVSNFVSDQKEVMLEGTLKDVEESHLTERRLEFIHADEDIIREMTWEVLREALESFADEGDLQTCAMFAMIAPQELHIKPPRVLRFLESYIDILTRLQLHTCAAYVRKYCQSEPVRNHTLLETLIYTSCGKCRKPLVMSAGTPSASTLVKGGFAFCLACKAACVSCAICRLPVRTLLFQCSICHHGGHQACFRRYYMEHPLIPIPNNSSLFPSAESRGRSRGRTPDTVSTDVSKDSPEIPFQSTQITQARLGHPCVSGCGHWCWAATEAS</sequence>
<feature type="repeat" description="WD" evidence="3">
    <location>
        <begin position="159"/>
        <end position="194"/>
    </location>
</feature>
<dbReference type="InterPro" id="IPR015943">
    <property type="entry name" value="WD40/YVTN_repeat-like_dom_sf"/>
</dbReference>
<name>A0AAW0B3D3_9AGAR</name>
<reference evidence="5 6" key="1">
    <citation type="journal article" date="2024" name="J Genomics">
        <title>Draft genome sequencing and assembly of Favolaschia claudopus CIRM-BRFM 2984 isolated from oak limbs.</title>
        <authorList>
            <person name="Navarro D."/>
            <person name="Drula E."/>
            <person name="Chaduli D."/>
            <person name="Cazenave R."/>
            <person name="Ahrendt S."/>
            <person name="Wang J."/>
            <person name="Lipzen A."/>
            <person name="Daum C."/>
            <person name="Barry K."/>
            <person name="Grigoriev I.V."/>
            <person name="Favel A."/>
            <person name="Rosso M.N."/>
            <person name="Martin F."/>
        </authorList>
    </citation>
    <scope>NUCLEOTIDE SEQUENCE [LARGE SCALE GENOMIC DNA]</scope>
    <source>
        <strain evidence="5 6">CIRM-BRFM 2984</strain>
    </source>
</reference>
<dbReference type="EMBL" id="JAWWNJ010000041">
    <property type="protein sequence ID" value="KAK7020532.1"/>
    <property type="molecule type" value="Genomic_DNA"/>
</dbReference>
<feature type="repeat" description="WD" evidence="3">
    <location>
        <begin position="300"/>
        <end position="322"/>
    </location>
</feature>
<dbReference type="Proteomes" id="UP001362999">
    <property type="component" value="Unassembled WGS sequence"/>
</dbReference>
<feature type="compositionally biased region" description="Basic and acidic residues" evidence="4">
    <location>
        <begin position="843"/>
        <end position="858"/>
    </location>
</feature>
<dbReference type="GO" id="GO:0005774">
    <property type="term" value="C:vacuolar membrane"/>
    <property type="evidence" value="ECO:0007669"/>
    <property type="project" value="TreeGrafter"/>
</dbReference>
<feature type="compositionally biased region" description="Polar residues" evidence="4">
    <location>
        <begin position="735"/>
        <end position="745"/>
    </location>
</feature>
<feature type="region of interest" description="Disordered" evidence="4">
    <location>
        <begin position="643"/>
        <end position="889"/>
    </location>
</feature>
<feature type="region of interest" description="Disordered" evidence="4">
    <location>
        <begin position="1158"/>
        <end position="1180"/>
    </location>
</feature>
<dbReference type="InterPro" id="IPR036322">
    <property type="entry name" value="WD40_repeat_dom_sf"/>
</dbReference>
<evidence type="ECO:0000256" key="3">
    <source>
        <dbReference type="PROSITE-ProRule" id="PRU00221"/>
    </source>
</evidence>
<dbReference type="GO" id="GO:0061700">
    <property type="term" value="C:GATOR2 complex"/>
    <property type="evidence" value="ECO:0007669"/>
    <property type="project" value="TreeGrafter"/>
</dbReference>
<evidence type="ECO:0000256" key="4">
    <source>
        <dbReference type="SAM" id="MobiDB-lite"/>
    </source>
</evidence>
<evidence type="ECO:0000313" key="6">
    <source>
        <dbReference type="Proteomes" id="UP001362999"/>
    </source>
</evidence>
<gene>
    <name evidence="5" type="ORF">R3P38DRAFT_2535769</name>
</gene>
<dbReference type="SMART" id="SM00320">
    <property type="entry name" value="WD40"/>
    <property type="match status" value="3"/>
</dbReference>
<proteinExistence type="predicted"/>
<evidence type="ECO:0000313" key="5">
    <source>
        <dbReference type="EMBL" id="KAK7020532.1"/>
    </source>
</evidence>
<dbReference type="GO" id="GO:0016239">
    <property type="term" value="P:positive regulation of macroautophagy"/>
    <property type="evidence" value="ECO:0007669"/>
    <property type="project" value="TreeGrafter"/>
</dbReference>
<organism evidence="5 6">
    <name type="scientific">Favolaschia claudopus</name>
    <dbReference type="NCBI Taxonomy" id="2862362"/>
    <lineage>
        <taxon>Eukaryota</taxon>
        <taxon>Fungi</taxon>
        <taxon>Dikarya</taxon>
        <taxon>Basidiomycota</taxon>
        <taxon>Agaricomycotina</taxon>
        <taxon>Agaricomycetes</taxon>
        <taxon>Agaricomycetidae</taxon>
        <taxon>Agaricales</taxon>
        <taxon>Marasmiineae</taxon>
        <taxon>Mycenaceae</taxon>
        <taxon>Favolaschia</taxon>
    </lineage>
</organism>
<protein>
    <submittedName>
        <fullName evidence="5">WD-repeats-region domain-containing protein</fullName>
    </submittedName>
</protein>
<dbReference type="PROSITE" id="PS50082">
    <property type="entry name" value="WD_REPEATS_2"/>
    <property type="match status" value="2"/>
</dbReference>
<dbReference type="GO" id="GO:1904263">
    <property type="term" value="P:positive regulation of TORC1 signaling"/>
    <property type="evidence" value="ECO:0007669"/>
    <property type="project" value="TreeGrafter"/>
</dbReference>
<dbReference type="SUPFAM" id="SSF50978">
    <property type="entry name" value="WD40 repeat-like"/>
    <property type="match status" value="2"/>
</dbReference>
<dbReference type="AlphaFoldDB" id="A0AAW0B3D3"/>
<accession>A0AAW0B3D3</accession>